<reference evidence="3 4" key="1">
    <citation type="submission" date="2024-01" db="EMBL/GenBank/DDBJ databases">
        <title>A draft genome for the cacao thread blight pathogen Marasmiellus scandens.</title>
        <authorList>
            <person name="Baruah I.K."/>
            <person name="Leung J."/>
            <person name="Bukari Y."/>
            <person name="Amoako-Attah I."/>
            <person name="Meinhardt L.W."/>
            <person name="Bailey B.A."/>
            <person name="Cohen S.P."/>
        </authorList>
    </citation>
    <scope>NUCLEOTIDE SEQUENCE [LARGE SCALE GENOMIC DNA]</scope>
    <source>
        <strain evidence="3 4">GH-19</strain>
    </source>
</reference>
<dbReference type="InterPro" id="IPR027417">
    <property type="entry name" value="P-loop_NTPase"/>
</dbReference>
<sequence length="322" mass="36314">MSTDYLTDAHNEFTKPDGKCKILVATAGESMGIDHPDVEIVCLAGLPSDITSVLQRGGHAVRQILGDGLCVIFYDNWVNEIDLADYGLEDSLDINSFDFNSDIDRPPKNILTLKSTAKEHASLACILITRCLFCLRLFFAKCLGDTSPEALEFFTAFCCDAHDDGFDLQELLPGKLYNPSITPETSDVTKEKLTGPKSRSSTNKKQLRKLLEQWLEKAHLNNTMAPTWPVYYILSESHLKTLSSAPPYSIVISAFDAEKEKVLSPEIIEDSEWYESDWEELFEQEKETRTRMEGIARKVMGEKRFLDDLDSRALFFDSTNTL</sequence>
<dbReference type="Proteomes" id="UP001498398">
    <property type="component" value="Unassembled WGS sequence"/>
</dbReference>
<evidence type="ECO:0000313" key="4">
    <source>
        <dbReference type="Proteomes" id="UP001498398"/>
    </source>
</evidence>
<feature type="domain" description="Helicase C-terminal" evidence="2">
    <location>
        <begin position="1"/>
        <end position="114"/>
    </location>
</feature>
<protein>
    <recommendedName>
        <fullName evidence="2">Helicase C-terminal domain-containing protein</fullName>
    </recommendedName>
</protein>
<dbReference type="InterPro" id="IPR001650">
    <property type="entry name" value="Helicase_C-like"/>
</dbReference>
<organism evidence="3 4">
    <name type="scientific">Marasmiellus scandens</name>
    <dbReference type="NCBI Taxonomy" id="2682957"/>
    <lineage>
        <taxon>Eukaryota</taxon>
        <taxon>Fungi</taxon>
        <taxon>Dikarya</taxon>
        <taxon>Basidiomycota</taxon>
        <taxon>Agaricomycotina</taxon>
        <taxon>Agaricomycetes</taxon>
        <taxon>Agaricomycetidae</taxon>
        <taxon>Agaricales</taxon>
        <taxon>Marasmiineae</taxon>
        <taxon>Omphalotaceae</taxon>
        <taxon>Marasmiellus</taxon>
    </lineage>
</organism>
<accession>A0ABR1J951</accession>
<evidence type="ECO:0000259" key="2">
    <source>
        <dbReference type="PROSITE" id="PS51194"/>
    </source>
</evidence>
<evidence type="ECO:0000256" key="1">
    <source>
        <dbReference type="SAM" id="MobiDB-lite"/>
    </source>
</evidence>
<dbReference type="PROSITE" id="PS51194">
    <property type="entry name" value="HELICASE_CTER"/>
    <property type="match status" value="1"/>
</dbReference>
<dbReference type="EMBL" id="JBANRG010000029">
    <property type="protein sequence ID" value="KAK7452181.1"/>
    <property type="molecule type" value="Genomic_DNA"/>
</dbReference>
<dbReference type="SUPFAM" id="SSF52540">
    <property type="entry name" value="P-loop containing nucleoside triphosphate hydrolases"/>
    <property type="match status" value="1"/>
</dbReference>
<feature type="region of interest" description="Disordered" evidence="1">
    <location>
        <begin position="182"/>
        <end position="205"/>
    </location>
</feature>
<dbReference type="Gene3D" id="3.40.50.300">
    <property type="entry name" value="P-loop containing nucleotide triphosphate hydrolases"/>
    <property type="match status" value="1"/>
</dbReference>
<comment type="caution">
    <text evidence="3">The sequence shown here is derived from an EMBL/GenBank/DDBJ whole genome shotgun (WGS) entry which is preliminary data.</text>
</comment>
<evidence type="ECO:0000313" key="3">
    <source>
        <dbReference type="EMBL" id="KAK7452181.1"/>
    </source>
</evidence>
<keyword evidence="4" id="KW-1185">Reference proteome</keyword>
<dbReference type="Pfam" id="PF00271">
    <property type="entry name" value="Helicase_C"/>
    <property type="match status" value="1"/>
</dbReference>
<name>A0ABR1J951_9AGAR</name>
<proteinExistence type="predicted"/>
<gene>
    <name evidence="3" type="ORF">VKT23_012284</name>
</gene>